<sequence>MIDVILPPPSFPSSKETMTRYTIEQGSVAISYGTDHMTGYFLSVVDQRLMWEQNASEAVNGIAKKVEPGGNGAYFDLHTGMGGFGIRVSKEVIVEFMRRYGVPEDELKLVRAGRDI</sequence>
<proteinExistence type="predicted"/>
<dbReference type="Proteomes" id="UP001175227">
    <property type="component" value="Unassembled WGS sequence"/>
</dbReference>
<comment type="caution">
    <text evidence="1">The sequence shown here is derived from an EMBL/GenBank/DDBJ whole genome shotgun (WGS) entry which is preliminary data.</text>
</comment>
<gene>
    <name evidence="1" type="ORF">IW261DRAFT_1564903</name>
</gene>
<evidence type="ECO:0000313" key="1">
    <source>
        <dbReference type="EMBL" id="KAK0478835.1"/>
    </source>
</evidence>
<dbReference type="AlphaFoldDB" id="A0AA39P7P3"/>
<keyword evidence="2" id="KW-1185">Reference proteome</keyword>
<protein>
    <submittedName>
        <fullName evidence="1">Uncharacterized protein</fullName>
    </submittedName>
</protein>
<reference evidence="1" key="1">
    <citation type="submission" date="2023-06" db="EMBL/GenBank/DDBJ databases">
        <authorList>
            <consortium name="Lawrence Berkeley National Laboratory"/>
            <person name="Ahrendt S."/>
            <person name="Sahu N."/>
            <person name="Indic B."/>
            <person name="Wong-Bajracharya J."/>
            <person name="Merenyi Z."/>
            <person name="Ke H.-M."/>
            <person name="Monk M."/>
            <person name="Kocsube S."/>
            <person name="Drula E."/>
            <person name="Lipzen A."/>
            <person name="Balint B."/>
            <person name="Henrissat B."/>
            <person name="Andreopoulos B."/>
            <person name="Martin F.M."/>
            <person name="Harder C.B."/>
            <person name="Rigling D."/>
            <person name="Ford K.L."/>
            <person name="Foster G.D."/>
            <person name="Pangilinan J."/>
            <person name="Papanicolaou A."/>
            <person name="Barry K."/>
            <person name="LaButti K."/>
            <person name="Viragh M."/>
            <person name="Koriabine M."/>
            <person name="Yan M."/>
            <person name="Riley R."/>
            <person name="Champramary S."/>
            <person name="Plett K.L."/>
            <person name="Tsai I.J."/>
            <person name="Slot J."/>
            <person name="Sipos G."/>
            <person name="Plett J."/>
            <person name="Nagy L.G."/>
            <person name="Grigoriev I.V."/>
        </authorList>
    </citation>
    <scope>NUCLEOTIDE SEQUENCE</scope>
    <source>
        <strain evidence="1">ICMP 16352</strain>
    </source>
</reference>
<accession>A0AA39P7P3</accession>
<dbReference type="EMBL" id="JAUEPR010000013">
    <property type="protein sequence ID" value="KAK0478835.1"/>
    <property type="molecule type" value="Genomic_DNA"/>
</dbReference>
<evidence type="ECO:0000313" key="2">
    <source>
        <dbReference type="Proteomes" id="UP001175227"/>
    </source>
</evidence>
<organism evidence="1 2">
    <name type="scientific">Armillaria novae-zelandiae</name>
    <dbReference type="NCBI Taxonomy" id="153914"/>
    <lineage>
        <taxon>Eukaryota</taxon>
        <taxon>Fungi</taxon>
        <taxon>Dikarya</taxon>
        <taxon>Basidiomycota</taxon>
        <taxon>Agaricomycotina</taxon>
        <taxon>Agaricomycetes</taxon>
        <taxon>Agaricomycetidae</taxon>
        <taxon>Agaricales</taxon>
        <taxon>Marasmiineae</taxon>
        <taxon>Physalacriaceae</taxon>
        <taxon>Armillaria</taxon>
    </lineage>
</organism>
<name>A0AA39P7P3_9AGAR</name>